<reference evidence="4" key="1">
    <citation type="journal article" date="2018" name="Nat. Microbiol.">
        <title>Leveraging single-cell genomics to expand the fungal tree of life.</title>
        <authorList>
            <person name="Ahrendt S.R."/>
            <person name="Quandt C.A."/>
            <person name="Ciobanu D."/>
            <person name="Clum A."/>
            <person name="Salamov A."/>
            <person name="Andreopoulos B."/>
            <person name="Cheng J.F."/>
            <person name="Woyke T."/>
            <person name="Pelin A."/>
            <person name="Henrissat B."/>
            <person name="Reynolds N.K."/>
            <person name="Benny G.L."/>
            <person name="Smith M.E."/>
            <person name="James T.Y."/>
            <person name="Grigoriev I.V."/>
        </authorList>
    </citation>
    <scope>NUCLEOTIDE SEQUENCE [LARGE SCALE GENOMIC DNA]</scope>
    <source>
        <strain evidence="4">CSF55</strain>
    </source>
</reference>
<keyword evidence="2" id="KW-0812">Transmembrane</keyword>
<evidence type="ECO:0000313" key="4">
    <source>
        <dbReference type="Proteomes" id="UP000281549"/>
    </source>
</evidence>
<accession>A0A4P9YH10</accession>
<organism evidence="3 4">
    <name type="scientific">Rozella allomycis (strain CSF55)</name>
    <dbReference type="NCBI Taxonomy" id="988480"/>
    <lineage>
        <taxon>Eukaryota</taxon>
        <taxon>Fungi</taxon>
        <taxon>Fungi incertae sedis</taxon>
        <taxon>Cryptomycota</taxon>
        <taxon>Cryptomycota incertae sedis</taxon>
        <taxon>Rozella</taxon>
    </lineage>
</organism>
<gene>
    <name evidence="3" type="ORF">ROZALSC1DRAFT_22849</name>
</gene>
<keyword evidence="2" id="KW-0472">Membrane</keyword>
<feature type="compositionally biased region" description="Basic and acidic residues" evidence="1">
    <location>
        <begin position="1"/>
        <end position="11"/>
    </location>
</feature>
<dbReference type="EMBL" id="ML005357">
    <property type="protein sequence ID" value="RKP18833.1"/>
    <property type="molecule type" value="Genomic_DNA"/>
</dbReference>
<protein>
    <submittedName>
        <fullName evidence="3">Uncharacterized protein</fullName>
    </submittedName>
</protein>
<sequence length="330" mass="38258">MKMMMKEKFETEESESAGRKRKGGVGKRQIQGRKEKGSLGDENINASTRTRTLKRKETEEIVPQVLIKKMSNPLPRWQQPPTKIFQIYICLTCFYILCFFVFRFSALKLPRVSLMIGCGSSMNGFPECCRDALISLATRFPLSIAPSMYPRLLNAASLPAKSECVCLMMKYFHTWPTIATDITTETPEVLPFDIYNHINDFVDKEIIEFYELLNKSEPFESRNLPNTPPVNHEWLKRTVERFPNANYVDFSMEGLFPEYRLGCHDALRLAQQDIFQLYFYPKPSTTHLQHPGPVSSCSVSALTRSQKRKNTMNYFSKRRKFAERDKPSDR</sequence>
<dbReference type="Proteomes" id="UP000281549">
    <property type="component" value="Unassembled WGS sequence"/>
</dbReference>
<dbReference type="AlphaFoldDB" id="A0A4P9YH10"/>
<keyword evidence="2" id="KW-1133">Transmembrane helix</keyword>
<evidence type="ECO:0000313" key="3">
    <source>
        <dbReference type="EMBL" id="RKP18833.1"/>
    </source>
</evidence>
<feature type="region of interest" description="Disordered" evidence="1">
    <location>
        <begin position="1"/>
        <end position="47"/>
    </location>
</feature>
<feature type="transmembrane region" description="Helical" evidence="2">
    <location>
        <begin position="85"/>
        <end position="106"/>
    </location>
</feature>
<name>A0A4P9YH10_ROZAC</name>
<evidence type="ECO:0000256" key="2">
    <source>
        <dbReference type="SAM" id="Phobius"/>
    </source>
</evidence>
<proteinExistence type="predicted"/>
<evidence type="ECO:0000256" key="1">
    <source>
        <dbReference type="SAM" id="MobiDB-lite"/>
    </source>
</evidence>